<comment type="subcellular location">
    <subcellularLocation>
        <location evidence="1">Cell membrane</location>
        <topology evidence="1">Multi-pass membrane protein</topology>
    </subcellularLocation>
</comment>
<dbReference type="InterPro" id="IPR050721">
    <property type="entry name" value="Trk_Ktr_HKT_K-transport"/>
</dbReference>
<dbReference type="PANTHER" id="PTHR43833:SF9">
    <property type="entry name" value="POTASSIUM CHANNEL PROTEIN YUGO-RELATED"/>
    <property type="match status" value="1"/>
</dbReference>
<dbReference type="EMBL" id="MFNE01000036">
    <property type="protein sequence ID" value="OGG94591.1"/>
    <property type="molecule type" value="Genomic_DNA"/>
</dbReference>
<evidence type="ECO:0008006" key="7">
    <source>
        <dbReference type="Google" id="ProtNLM"/>
    </source>
</evidence>
<accession>A0A1F6G922</accession>
<evidence type="ECO:0000256" key="2">
    <source>
        <dbReference type="SAM" id="Phobius"/>
    </source>
</evidence>
<feature type="transmembrane region" description="Helical" evidence="2">
    <location>
        <begin position="60"/>
        <end position="77"/>
    </location>
</feature>
<dbReference type="Pfam" id="PF07885">
    <property type="entry name" value="Ion_trans_2"/>
    <property type="match status" value="1"/>
</dbReference>
<dbReference type="AlphaFoldDB" id="A0A1F6G922"/>
<gene>
    <name evidence="5" type="ORF">A2527_05240</name>
</gene>
<dbReference type="Pfam" id="PF22614">
    <property type="entry name" value="Slo-like_RCK"/>
    <property type="match status" value="2"/>
</dbReference>
<evidence type="ECO:0000259" key="3">
    <source>
        <dbReference type="Pfam" id="PF07885"/>
    </source>
</evidence>
<keyword evidence="2" id="KW-0812">Transmembrane</keyword>
<feature type="domain" description="Potassium channel" evidence="3">
    <location>
        <begin position="37"/>
        <end position="114"/>
    </location>
</feature>
<keyword evidence="2" id="KW-0472">Membrane</keyword>
<feature type="transmembrane region" description="Helical" evidence="2">
    <location>
        <begin position="89"/>
        <end position="114"/>
    </location>
</feature>
<dbReference type="InterPro" id="IPR013099">
    <property type="entry name" value="K_chnl_dom"/>
</dbReference>
<evidence type="ECO:0000313" key="5">
    <source>
        <dbReference type="EMBL" id="OGG94591.1"/>
    </source>
</evidence>
<feature type="transmembrane region" description="Helical" evidence="2">
    <location>
        <begin position="22"/>
        <end position="45"/>
    </location>
</feature>
<evidence type="ECO:0000256" key="1">
    <source>
        <dbReference type="ARBA" id="ARBA00004651"/>
    </source>
</evidence>
<proteinExistence type="predicted"/>
<dbReference type="PANTHER" id="PTHR43833">
    <property type="entry name" value="POTASSIUM CHANNEL PROTEIN 2-RELATED-RELATED"/>
    <property type="match status" value="1"/>
</dbReference>
<dbReference type="SUPFAM" id="SSF81324">
    <property type="entry name" value="Voltage-gated potassium channels"/>
    <property type="match status" value="1"/>
</dbReference>
<evidence type="ECO:0000259" key="4">
    <source>
        <dbReference type="Pfam" id="PF22614"/>
    </source>
</evidence>
<dbReference type="SUPFAM" id="SSF51735">
    <property type="entry name" value="NAD(P)-binding Rossmann-fold domains"/>
    <property type="match status" value="2"/>
</dbReference>
<keyword evidence="2" id="KW-1133">Transmembrane helix</keyword>
<dbReference type="Gene3D" id="1.10.287.70">
    <property type="match status" value="1"/>
</dbReference>
<dbReference type="STRING" id="1817772.A2527_05240"/>
<feature type="domain" description="RCK N-terminal" evidence="4">
    <location>
        <begin position="135"/>
        <end position="244"/>
    </location>
</feature>
<dbReference type="InterPro" id="IPR003148">
    <property type="entry name" value="RCK_N"/>
</dbReference>
<sequence>MGQQREGALATKKKISRQIKKVIFNPAVTTLAGFFAFLLVISLIIQEVEHSRGGASGFDTFFHSLWFSIVTVTTVGYGDIAPKTQSGQLVTMFLIFGGIGYAGVLTGAITSWLVERNRRRVAGLVPLKKAHDKLLICGWKPNMREMLKSIIKISGCDSSDLVLLNQMNHREVQDLRKDPLLEDFHYYSGDDTNLEDLRKANAHTARKILVLADHRPEKSPEEIDFQSILTSLAVNKLSPGTYQIVELILPKFRLYINQARVEEVIFNEVYARSHLVNIALMSGMNNLLLSFFDIEKGVLKLRSYKPGDVGRTYGELKAELSNQLVIGVLENVGNLGQRKRAKLNQIQRTPKIAGAIEGLWELKKMQANHPVILPPDHYVLKEGCDLIILDINPNGLHLLNPENLGNILPQERHSHRVLVTQRLREALFVVEDWVAYFALIQERGLEPYLVEDRLVGFSYFGQNLPFERLKIGQDLADLVAFQFAQVMQKGVFLLERQITGMQSPLKFAQSHGLENLALETGAIAHGPLMIIGWKKEMVEMILSLLEHQNQPGVRWQGISIVADLVEEQRIEFRKAFGDRPEVQLFSGDPVSHQVLNKAGLKQAKKVLILSETGLGKSTEEIDAQTALACMVVQEINKKAYIVAEVQSSKYLETLARSKVEEIFSIDQFANIMLANGAHARGTSNIIRDMVATEHGILKLLEVEERFFWGPFGELVHDTFVVGRLVLGVLEEAGNLHVRKSERIAEAKIKADIAQSVESLKRVREVAANKVILAPPIDYIIKPHSRMILMNNNCASLWDQKT</sequence>
<evidence type="ECO:0000313" key="6">
    <source>
        <dbReference type="Proteomes" id="UP000178449"/>
    </source>
</evidence>
<dbReference type="GO" id="GO:0006813">
    <property type="term" value="P:potassium ion transport"/>
    <property type="evidence" value="ECO:0007669"/>
    <property type="project" value="InterPro"/>
</dbReference>
<reference evidence="5 6" key="1">
    <citation type="journal article" date="2016" name="Nat. Commun.">
        <title>Thousands of microbial genomes shed light on interconnected biogeochemical processes in an aquifer system.</title>
        <authorList>
            <person name="Anantharaman K."/>
            <person name="Brown C.T."/>
            <person name="Hug L.A."/>
            <person name="Sharon I."/>
            <person name="Castelle C.J."/>
            <person name="Probst A.J."/>
            <person name="Thomas B.C."/>
            <person name="Singh A."/>
            <person name="Wilkins M.J."/>
            <person name="Karaoz U."/>
            <person name="Brodie E.L."/>
            <person name="Williams K.H."/>
            <person name="Hubbard S.S."/>
            <person name="Banfield J.F."/>
        </authorList>
    </citation>
    <scope>NUCLEOTIDE SEQUENCE [LARGE SCALE GENOMIC DNA]</scope>
</reference>
<comment type="caution">
    <text evidence="5">The sequence shown here is derived from an EMBL/GenBank/DDBJ whole genome shotgun (WGS) entry which is preliminary data.</text>
</comment>
<dbReference type="Proteomes" id="UP000178449">
    <property type="component" value="Unassembled WGS sequence"/>
</dbReference>
<dbReference type="GO" id="GO:0005886">
    <property type="term" value="C:plasma membrane"/>
    <property type="evidence" value="ECO:0007669"/>
    <property type="project" value="UniProtKB-SubCell"/>
</dbReference>
<feature type="domain" description="RCK N-terminal" evidence="4">
    <location>
        <begin position="567"/>
        <end position="642"/>
    </location>
</feature>
<organism evidence="5 6">
    <name type="scientific">Candidatus Lambdaproteobacteria bacterium RIFOXYD2_FULL_50_16</name>
    <dbReference type="NCBI Taxonomy" id="1817772"/>
    <lineage>
        <taxon>Bacteria</taxon>
        <taxon>Pseudomonadati</taxon>
        <taxon>Pseudomonadota</taxon>
        <taxon>Candidatus Lambdaproteobacteria</taxon>
    </lineage>
</organism>
<dbReference type="InterPro" id="IPR036291">
    <property type="entry name" value="NAD(P)-bd_dom_sf"/>
</dbReference>
<name>A0A1F6G922_9PROT</name>
<protein>
    <recommendedName>
        <fullName evidence="7">RCK N-terminal domain-containing protein</fullName>
    </recommendedName>
</protein>
<dbReference type="Gene3D" id="3.40.50.720">
    <property type="entry name" value="NAD(P)-binding Rossmann-like Domain"/>
    <property type="match status" value="2"/>
</dbReference>